<feature type="domain" description="RRM" evidence="2">
    <location>
        <begin position="1"/>
        <end position="50"/>
    </location>
</feature>
<evidence type="ECO:0000313" key="3">
    <source>
        <dbReference type="Ensembl" id="ENSCSAVP00000000725.1"/>
    </source>
</evidence>
<evidence type="ECO:0000256" key="1">
    <source>
        <dbReference type="PROSITE-ProRule" id="PRU00176"/>
    </source>
</evidence>
<dbReference type="InParanoid" id="H2Y5X7"/>
<reference evidence="4" key="1">
    <citation type="submission" date="2003-08" db="EMBL/GenBank/DDBJ databases">
        <authorList>
            <person name="Birren B."/>
            <person name="Nusbaum C."/>
            <person name="Abebe A."/>
            <person name="Abouelleil A."/>
            <person name="Adekoya E."/>
            <person name="Ait-zahra M."/>
            <person name="Allen N."/>
            <person name="Allen T."/>
            <person name="An P."/>
            <person name="Anderson M."/>
            <person name="Anderson S."/>
            <person name="Arachchi H."/>
            <person name="Armbruster J."/>
            <person name="Bachantsang P."/>
            <person name="Baldwin J."/>
            <person name="Barry A."/>
            <person name="Bayul T."/>
            <person name="Blitshsteyn B."/>
            <person name="Bloom T."/>
            <person name="Blye J."/>
            <person name="Boguslavskiy L."/>
            <person name="Borowsky M."/>
            <person name="Boukhgalter B."/>
            <person name="Brunache A."/>
            <person name="Butler J."/>
            <person name="Calixte N."/>
            <person name="Calvo S."/>
            <person name="Camarata J."/>
            <person name="Campo K."/>
            <person name="Chang J."/>
            <person name="Cheshatsang Y."/>
            <person name="Citroen M."/>
            <person name="Collymore A."/>
            <person name="Considine T."/>
            <person name="Cook A."/>
            <person name="Cooke P."/>
            <person name="Corum B."/>
            <person name="Cuomo C."/>
            <person name="David R."/>
            <person name="Dawoe T."/>
            <person name="Degray S."/>
            <person name="Dodge S."/>
            <person name="Dooley K."/>
            <person name="Dorje P."/>
            <person name="Dorjee K."/>
            <person name="Dorris L."/>
            <person name="Duffey N."/>
            <person name="Dupes A."/>
            <person name="Elkins T."/>
            <person name="Engels R."/>
            <person name="Erickson J."/>
            <person name="Farina A."/>
            <person name="Faro S."/>
            <person name="Ferreira P."/>
            <person name="Fischer H."/>
            <person name="Fitzgerald M."/>
            <person name="Foley K."/>
            <person name="Gage D."/>
            <person name="Galagan J."/>
            <person name="Gearin G."/>
            <person name="Gnerre S."/>
            <person name="Gnirke A."/>
            <person name="Goyette A."/>
            <person name="Graham J."/>
            <person name="Grandbois E."/>
            <person name="Gyaltsen K."/>
            <person name="Hafez N."/>
            <person name="Hagopian D."/>
            <person name="Hagos B."/>
            <person name="Hall J."/>
            <person name="Hatcher B."/>
            <person name="Heller A."/>
            <person name="Higgins H."/>
            <person name="Honan T."/>
            <person name="Horn A."/>
            <person name="Houde N."/>
            <person name="Hughes L."/>
            <person name="Hulme W."/>
            <person name="Husby E."/>
            <person name="Iliev I."/>
            <person name="Jaffe D."/>
            <person name="Jones C."/>
            <person name="Kamal M."/>
            <person name="Kamat A."/>
            <person name="Kamvysselis M."/>
            <person name="Karlsson E."/>
            <person name="Kells C."/>
            <person name="Kieu A."/>
            <person name="Kisner P."/>
            <person name="Kodira C."/>
            <person name="Kulbokas E."/>
            <person name="Labutti K."/>
            <person name="Lama D."/>
            <person name="Landers T."/>
            <person name="Leger J."/>
            <person name="Levine S."/>
            <person name="Lewis D."/>
            <person name="Lewis T."/>
            <person name="Lindblad-toh K."/>
            <person name="Liu X."/>
            <person name="Lokyitsang T."/>
            <person name="Lokyitsang Y."/>
            <person name="Lucien O."/>
            <person name="Lui A."/>
            <person name="Ma L.J."/>
            <person name="Mabbitt R."/>
            <person name="Macdonald J."/>
            <person name="Maclean C."/>
            <person name="Major J."/>
            <person name="Manning J."/>
            <person name="Marabella R."/>
            <person name="Maru K."/>
            <person name="Matthews C."/>
            <person name="Mauceli E."/>
            <person name="Mccarthy M."/>
            <person name="Mcdonough S."/>
            <person name="Mcghee T."/>
            <person name="Meldrim J."/>
            <person name="Meneus L."/>
            <person name="Mesirov J."/>
            <person name="Mihalev A."/>
            <person name="Mihova T."/>
            <person name="Mikkelsen T."/>
            <person name="Mlenga V."/>
            <person name="Moru K."/>
            <person name="Mozes J."/>
            <person name="Mulrain L."/>
            <person name="Munson G."/>
            <person name="Naylor J."/>
            <person name="Newes C."/>
            <person name="Nguyen C."/>
            <person name="Nguyen N."/>
            <person name="Nguyen T."/>
            <person name="Nicol R."/>
            <person name="Nielsen C."/>
            <person name="Nizzari M."/>
            <person name="Norbu C."/>
            <person name="Norbu N."/>
            <person name="O'donnell P."/>
            <person name="Okoawo O."/>
            <person name="O'leary S."/>
            <person name="Omotosho B."/>
            <person name="O'neill K."/>
            <person name="Osman S."/>
            <person name="Parker S."/>
            <person name="Perrin D."/>
            <person name="Phunkhang P."/>
            <person name="Piqani B."/>
            <person name="Purcell S."/>
            <person name="Rachupka T."/>
            <person name="Ramasamy U."/>
            <person name="Rameau R."/>
            <person name="Ray V."/>
            <person name="Raymond C."/>
            <person name="Retta R."/>
            <person name="Richardson S."/>
            <person name="Rise C."/>
            <person name="Rodriguez J."/>
            <person name="Rogers J."/>
            <person name="Rogov P."/>
            <person name="Rutman M."/>
            <person name="Schupbach R."/>
            <person name="Seaman C."/>
            <person name="Settipalli S."/>
            <person name="Sharpe T."/>
            <person name="Sheridan J."/>
            <person name="Sherpa N."/>
            <person name="Shi J."/>
            <person name="Smirnov S."/>
            <person name="Smith C."/>
            <person name="Sougnez C."/>
            <person name="Spencer B."/>
            <person name="Stalker J."/>
            <person name="Stange-thomann N."/>
            <person name="Stavropoulos S."/>
            <person name="Stetson K."/>
            <person name="Stone C."/>
            <person name="Stone S."/>
            <person name="Stubbs M."/>
            <person name="Talamas J."/>
            <person name="Tchuinga P."/>
            <person name="Tenzing P."/>
            <person name="Tesfaye S."/>
            <person name="Theodore J."/>
            <person name="Thoulutsang Y."/>
            <person name="Topham K."/>
            <person name="Towey S."/>
            <person name="Tsamla T."/>
            <person name="Tsomo N."/>
            <person name="Vallee D."/>
            <person name="Vassiliev H."/>
            <person name="Venkataraman V."/>
            <person name="Vinson J."/>
            <person name="Vo A."/>
            <person name="Wade C."/>
            <person name="Wang S."/>
            <person name="Wangchuk T."/>
            <person name="Wangdi T."/>
            <person name="Whittaker C."/>
            <person name="Wilkinson J."/>
            <person name="Wu Y."/>
            <person name="Wyman D."/>
            <person name="Yadav S."/>
            <person name="Yang S."/>
            <person name="Yang X."/>
            <person name="Yeager S."/>
            <person name="Yee E."/>
            <person name="Young G."/>
            <person name="Zainoun J."/>
            <person name="Zembeck L."/>
            <person name="Zimmer A."/>
            <person name="Zody M."/>
            <person name="Lander E."/>
        </authorList>
    </citation>
    <scope>NUCLEOTIDE SEQUENCE [LARGE SCALE GENOMIC DNA]</scope>
</reference>
<dbReference type="Proteomes" id="UP000007875">
    <property type="component" value="Unassembled WGS sequence"/>
</dbReference>
<sequence>MYHRTGALQGQCRGFSFVTYHTKQEAQHAIDVLNGKQVLSRRISARWAHEQPVLPTKQTPTNINLSTNLATTASNITSPNSRNSMINSIEKKLLTMQNSDSAETTSTLHPALQKAKLNMGRRSCRAR</sequence>
<dbReference type="InterPro" id="IPR035979">
    <property type="entry name" value="RBD_domain_sf"/>
</dbReference>
<dbReference type="SUPFAM" id="SSF54928">
    <property type="entry name" value="RNA-binding domain, RBD"/>
    <property type="match status" value="1"/>
</dbReference>
<dbReference type="GeneTree" id="ENSGT00390000013765"/>
<accession>H2Y5X7</accession>
<dbReference type="Gene3D" id="3.30.70.330">
    <property type="match status" value="1"/>
</dbReference>
<dbReference type="AlphaFoldDB" id="H2Y5X7"/>
<dbReference type="GO" id="GO:0003723">
    <property type="term" value="F:RNA binding"/>
    <property type="evidence" value="ECO:0007669"/>
    <property type="project" value="UniProtKB-UniRule"/>
</dbReference>
<dbReference type="InterPro" id="IPR000504">
    <property type="entry name" value="RRM_dom"/>
</dbReference>
<dbReference type="OMA" id="WAHEQPV"/>
<keyword evidence="1" id="KW-0694">RNA-binding</keyword>
<dbReference type="InterPro" id="IPR012677">
    <property type="entry name" value="Nucleotide-bd_a/b_plait_sf"/>
</dbReference>
<evidence type="ECO:0000313" key="4">
    <source>
        <dbReference type="Proteomes" id="UP000007875"/>
    </source>
</evidence>
<reference evidence="3" key="2">
    <citation type="submission" date="2025-08" db="UniProtKB">
        <authorList>
            <consortium name="Ensembl"/>
        </authorList>
    </citation>
    <scope>IDENTIFICATION</scope>
</reference>
<dbReference type="FunCoup" id="H2Y5X7">
    <property type="interactions" value="172"/>
</dbReference>
<protein>
    <recommendedName>
        <fullName evidence="2">RRM domain-containing protein</fullName>
    </recommendedName>
</protein>
<dbReference type="PROSITE" id="PS50102">
    <property type="entry name" value="RRM"/>
    <property type="match status" value="1"/>
</dbReference>
<dbReference type="STRING" id="51511.ENSCSAVP00000000725"/>
<dbReference type="Pfam" id="PF00076">
    <property type="entry name" value="RRM_1"/>
    <property type="match status" value="1"/>
</dbReference>
<proteinExistence type="predicted"/>
<reference evidence="3" key="3">
    <citation type="submission" date="2025-09" db="UniProtKB">
        <authorList>
            <consortium name="Ensembl"/>
        </authorList>
    </citation>
    <scope>IDENTIFICATION</scope>
</reference>
<name>H2Y5X7_CIOSA</name>
<dbReference type="Ensembl" id="ENSCSAVT00000000733.1">
    <property type="protein sequence ID" value="ENSCSAVP00000000725.1"/>
    <property type="gene ID" value="ENSCSAVG00000000409.1"/>
</dbReference>
<dbReference type="HOGENOM" id="CLU_1975456_0_0_1"/>
<keyword evidence="4" id="KW-1185">Reference proteome</keyword>
<evidence type="ECO:0000259" key="2">
    <source>
        <dbReference type="PROSITE" id="PS50102"/>
    </source>
</evidence>
<organism evidence="3 4">
    <name type="scientific">Ciona savignyi</name>
    <name type="common">Pacific transparent sea squirt</name>
    <dbReference type="NCBI Taxonomy" id="51511"/>
    <lineage>
        <taxon>Eukaryota</taxon>
        <taxon>Metazoa</taxon>
        <taxon>Chordata</taxon>
        <taxon>Tunicata</taxon>
        <taxon>Ascidiacea</taxon>
        <taxon>Phlebobranchia</taxon>
        <taxon>Cionidae</taxon>
        <taxon>Ciona</taxon>
    </lineage>
</organism>